<dbReference type="Proteomes" id="UP000192917">
    <property type="component" value="Unassembled WGS sequence"/>
</dbReference>
<name>A0A1Y6BJN5_9PROT</name>
<feature type="domain" description="RCK C-terminal" evidence="12">
    <location>
        <begin position="404"/>
        <end position="484"/>
    </location>
</feature>
<evidence type="ECO:0000256" key="11">
    <source>
        <dbReference type="SAM" id="Phobius"/>
    </source>
</evidence>
<evidence type="ECO:0000313" key="14">
    <source>
        <dbReference type="Proteomes" id="UP000192917"/>
    </source>
</evidence>
<dbReference type="Pfam" id="PF03471">
    <property type="entry name" value="CorC_HlyC"/>
    <property type="match status" value="1"/>
</dbReference>
<dbReference type="NCBIfam" id="NF003715">
    <property type="entry name" value="PRK05326.1-2"/>
    <property type="match status" value="1"/>
</dbReference>
<dbReference type="PANTHER" id="PTHR32507">
    <property type="entry name" value="NA(+)/H(+) ANTIPORTER 1"/>
    <property type="match status" value="1"/>
</dbReference>
<dbReference type="GO" id="GO:0015297">
    <property type="term" value="F:antiporter activity"/>
    <property type="evidence" value="ECO:0007669"/>
    <property type="project" value="UniProtKB-KW"/>
</dbReference>
<reference evidence="13 14" key="1">
    <citation type="submission" date="2017-04" db="EMBL/GenBank/DDBJ databases">
        <authorList>
            <person name="Afonso C.L."/>
            <person name="Miller P.J."/>
            <person name="Scott M.A."/>
            <person name="Spackman E."/>
            <person name="Goraichik I."/>
            <person name="Dimitrov K.M."/>
            <person name="Suarez D.L."/>
            <person name="Swayne D.E."/>
        </authorList>
    </citation>
    <scope>NUCLEOTIDE SEQUENCE [LARGE SCALE GENOMIC DNA]</scope>
    <source>
        <strain evidence="13 14">USBA 355</strain>
    </source>
</reference>
<dbReference type="InterPro" id="IPR006037">
    <property type="entry name" value="RCK_C"/>
</dbReference>
<gene>
    <name evidence="13" type="ORF">SAMN05428998_105273</name>
</gene>
<dbReference type="NCBIfam" id="NF003716">
    <property type="entry name" value="PRK05326.1-3"/>
    <property type="match status" value="1"/>
</dbReference>
<keyword evidence="5" id="KW-0630">Potassium</keyword>
<comment type="subcellular location">
    <subcellularLocation>
        <location evidence="1">Cell membrane</location>
        <topology evidence="1">Multi-pass membrane protein</topology>
    </subcellularLocation>
</comment>
<feature type="compositionally biased region" description="Low complexity" evidence="10">
    <location>
        <begin position="621"/>
        <end position="636"/>
    </location>
</feature>
<keyword evidence="5" id="KW-0633">Potassium transport</keyword>
<keyword evidence="3" id="KW-0050">Antiport</keyword>
<feature type="transmembrane region" description="Helical" evidence="11">
    <location>
        <begin position="122"/>
        <end position="143"/>
    </location>
</feature>
<dbReference type="GO" id="GO:0006813">
    <property type="term" value="P:potassium ion transport"/>
    <property type="evidence" value="ECO:0007669"/>
    <property type="project" value="UniProtKB-KW"/>
</dbReference>
<keyword evidence="8" id="KW-0406">Ion transport</keyword>
<evidence type="ECO:0000256" key="5">
    <source>
        <dbReference type="ARBA" id="ARBA00022538"/>
    </source>
</evidence>
<feature type="transmembrane region" description="Helical" evidence="11">
    <location>
        <begin position="338"/>
        <end position="358"/>
    </location>
</feature>
<evidence type="ECO:0000256" key="9">
    <source>
        <dbReference type="ARBA" id="ARBA00023136"/>
    </source>
</evidence>
<protein>
    <submittedName>
        <fullName evidence="13">Potassium/proton antiporter, CPA1 family</fullName>
    </submittedName>
</protein>
<feature type="transmembrane region" description="Helical" evidence="11">
    <location>
        <begin position="370"/>
        <end position="393"/>
    </location>
</feature>
<feature type="transmembrane region" description="Helical" evidence="11">
    <location>
        <begin position="302"/>
        <end position="326"/>
    </location>
</feature>
<keyword evidence="6 11" id="KW-0812">Transmembrane</keyword>
<dbReference type="InterPro" id="IPR038770">
    <property type="entry name" value="Na+/solute_symporter_sf"/>
</dbReference>
<dbReference type="GO" id="GO:0005886">
    <property type="term" value="C:plasma membrane"/>
    <property type="evidence" value="ECO:0007669"/>
    <property type="project" value="UniProtKB-SubCell"/>
</dbReference>
<evidence type="ECO:0000256" key="8">
    <source>
        <dbReference type="ARBA" id="ARBA00023065"/>
    </source>
</evidence>
<evidence type="ECO:0000256" key="7">
    <source>
        <dbReference type="ARBA" id="ARBA00022989"/>
    </source>
</evidence>
<dbReference type="Gene3D" id="3.30.70.1450">
    <property type="entry name" value="Regulator of K+ conductance, C-terminal domain"/>
    <property type="match status" value="1"/>
</dbReference>
<evidence type="ECO:0000256" key="1">
    <source>
        <dbReference type="ARBA" id="ARBA00004651"/>
    </source>
</evidence>
<dbReference type="NCBIfam" id="NF003714">
    <property type="entry name" value="PRK05326.1-1"/>
    <property type="match status" value="1"/>
</dbReference>
<feature type="transmembrane region" description="Helical" evidence="11">
    <location>
        <begin position="229"/>
        <end position="256"/>
    </location>
</feature>
<dbReference type="STRING" id="560819.SAMN05428998_105273"/>
<feature type="transmembrane region" description="Helical" evidence="11">
    <location>
        <begin position="6"/>
        <end position="24"/>
    </location>
</feature>
<keyword evidence="7 11" id="KW-1133">Transmembrane helix</keyword>
<keyword evidence="9 11" id="KW-0472">Membrane</keyword>
<feature type="transmembrane region" description="Helical" evidence="11">
    <location>
        <begin position="199"/>
        <end position="217"/>
    </location>
</feature>
<dbReference type="Gene3D" id="1.20.1530.20">
    <property type="match status" value="1"/>
</dbReference>
<evidence type="ECO:0000256" key="4">
    <source>
        <dbReference type="ARBA" id="ARBA00022475"/>
    </source>
</evidence>
<keyword evidence="14" id="KW-1185">Reference proteome</keyword>
<dbReference type="PANTHER" id="PTHR32507:SF7">
    <property type="entry name" value="K(+)_H(+) ANTIPORTER NHAP2"/>
    <property type="match status" value="1"/>
</dbReference>
<feature type="region of interest" description="Disordered" evidence="10">
    <location>
        <begin position="613"/>
        <end position="636"/>
    </location>
</feature>
<keyword evidence="4" id="KW-1003">Cell membrane</keyword>
<evidence type="ECO:0000256" key="3">
    <source>
        <dbReference type="ARBA" id="ARBA00022449"/>
    </source>
</evidence>
<dbReference type="EMBL" id="FWZX01000005">
    <property type="protein sequence ID" value="SMF14540.1"/>
    <property type="molecule type" value="Genomic_DNA"/>
</dbReference>
<dbReference type="GO" id="GO:0008324">
    <property type="term" value="F:monoatomic cation transmembrane transporter activity"/>
    <property type="evidence" value="ECO:0007669"/>
    <property type="project" value="InterPro"/>
</dbReference>
<feature type="transmembrane region" description="Helical" evidence="11">
    <location>
        <begin position="277"/>
        <end position="296"/>
    </location>
</feature>
<evidence type="ECO:0000256" key="10">
    <source>
        <dbReference type="SAM" id="MobiDB-lite"/>
    </source>
</evidence>
<dbReference type="InterPro" id="IPR006153">
    <property type="entry name" value="Cation/H_exchanger_TM"/>
</dbReference>
<dbReference type="Pfam" id="PF00999">
    <property type="entry name" value="Na_H_Exchanger"/>
    <property type="match status" value="1"/>
</dbReference>
<keyword evidence="2" id="KW-0813">Transport</keyword>
<evidence type="ECO:0000256" key="6">
    <source>
        <dbReference type="ARBA" id="ARBA00022692"/>
    </source>
</evidence>
<feature type="transmembrane region" description="Helical" evidence="11">
    <location>
        <begin position="59"/>
        <end position="79"/>
    </location>
</feature>
<dbReference type="PROSITE" id="PS51202">
    <property type="entry name" value="RCK_C"/>
    <property type="match status" value="1"/>
</dbReference>
<dbReference type="GO" id="GO:1902600">
    <property type="term" value="P:proton transmembrane transport"/>
    <property type="evidence" value="ECO:0007669"/>
    <property type="project" value="InterPro"/>
</dbReference>
<accession>A0A1Y6BJN5</accession>
<dbReference type="InterPro" id="IPR036721">
    <property type="entry name" value="RCK_C_sf"/>
</dbReference>
<evidence type="ECO:0000259" key="12">
    <source>
        <dbReference type="PROSITE" id="PS51202"/>
    </source>
</evidence>
<dbReference type="InterPro" id="IPR005170">
    <property type="entry name" value="Transptr-assoc_dom"/>
</dbReference>
<organism evidence="13 14">
    <name type="scientific">Tistlia consotensis USBA 355</name>
    <dbReference type="NCBI Taxonomy" id="560819"/>
    <lineage>
        <taxon>Bacteria</taxon>
        <taxon>Pseudomonadati</taxon>
        <taxon>Pseudomonadota</taxon>
        <taxon>Alphaproteobacteria</taxon>
        <taxon>Rhodospirillales</taxon>
        <taxon>Rhodovibrionaceae</taxon>
        <taxon>Tistlia</taxon>
    </lineage>
</organism>
<evidence type="ECO:0000256" key="2">
    <source>
        <dbReference type="ARBA" id="ARBA00022448"/>
    </source>
</evidence>
<feature type="transmembrane region" description="Helical" evidence="11">
    <location>
        <begin position="91"/>
        <end position="116"/>
    </location>
</feature>
<proteinExistence type="predicted"/>
<dbReference type="AlphaFoldDB" id="A0A1Y6BJN5"/>
<dbReference type="SMART" id="SM01091">
    <property type="entry name" value="CorC_HlyC"/>
    <property type="match status" value="1"/>
</dbReference>
<evidence type="ECO:0000313" key="13">
    <source>
        <dbReference type="EMBL" id="SMF14540.1"/>
    </source>
</evidence>
<dbReference type="RefSeq" id="WP_085122355.1">
    <property type="nucleotide sequence ID" value="NZ_FWZX01000005.1"/>
</dbReference>
<sequence length="636" mass="67343">MASLEPVNAVLLIGAALVLLGIFSSLVATRFGAPLLLVFLVVGMLAGEDGPGGIEFADYQATYLIGSLALSIILFDGGLRTRLSTFRGALAPALLLSTLGVLITAGITGGVAALLIGGLTPLQGLLLGAIVASTDAAAVFFLLRTGGLRLQSRVGSLLEIESGTNDPMAVFLVLMLTELLLAGVDTPGWELLRHLAEQGAIGAALGLAGGFAVVGLLNRVQMPGGLHPLFVVAVAVAIYAATSLLGGSGLLAVYLAGLVVANRPVRAYPSIVGFHDAATWLCQIVMFIVLGLLVTPGTLLDYVLPGILLALVLILVARPLAVWLCLWPFGFEDKEKLFISWVGLRGAVSIFLAAIPTLTGVAYGEAFFNIAFFVVLVSLLVQGWSLTGVARYLGMALRRTAPSVQRVELDIPGQTEREMVGYPISTDSLILALSRLPAWARVVLVVREREILSAAEAGPLHPGDYVYILTPPDRVRRLDRLFEESPDVTRRLTAPFGELPLNGEARLAEVAGLYGLTLPDAERELTVAGYFDAHLGASAQPGVRLRLGAATLVARSLEAGRVRRAGLQLDELVEELVATALARHGLRERLGKLGRPGTSGRLGRRLRRIRLPLPRRRPRATADPAPDAPYDASSEQ</sequence>